<name>A0A4R4ZWZ4_9ACTN</name>
<keyword evidence="3" id="KW-1185">Reference proteome</keyword>
<gene>
    <name evidence="2" type="ORF">E1298_43210</name>
</gene>
<dbReference type="EMBL" id="SMKU01000472">
    <property type="protein sequence ID" value="TDD63761.1"/>
    <property type="molecule type" value="Genomic_DNA"/>
</dbReference>
<evidence type="ECO:0008006" key="4">
    <source>
        <dbReference type="Google" id="ProtNLM"/>
    </source>
</evidence>
<dbReference type="Pfam" id="PF03995">
    <property type="entry name" value="Inhibitor_I36"/>
    <property type="match status" value="1"/>
</dbReference>
<dbReference type="AlphaFoldDB" id="A0A4R4ZWZ4"/>
<reference evidence="2 3" key="1">
    <citation type="submission" date="2019-03" db="EMBL/GenBank/DDBJ databases">
        <title>Draft genome sequences of novel Actinobacteria.</title>
        <authorList>
            <person name="Sahin N."/>
            <person name="Ay H."/>
            <person name="Saygin H."/>
        </authorList>
    </citation>
    <scope>NUCLEOTIDE SEQUENCE [LARGE SCALE GENOMIC DNA]</scope>
    <source>
        <strain evidence="2 3">H3C3</strain>
    </source>
</reference>
<organism evidence="2 3">
    <name type="scientific">Actinomadura rubrisoli</name>
    <dbReference type="NCBI Taxonomy" id="2530368"/>
    <lineage>
        <taxon>Bacteria</taxon>
        <taxon>Bacillati</taxon>
        <taxon>Actinomycetota</taxon>
        <taxon>Actinomycetes</taxon>
        <taxon>Streptosporangiales</taxon>
        <taxon>Thermomonosporaceae</taxon>
        <taxon>Actinomadura</taxon>
    </lineage>
</organism>
<sequence length="130" mass="12712">MTIYRGSKAMWRTLSRVSLALSVAASAAVLTMSPASASAAPAGCSANSLCGWSGSNFTGPITTFGAGAGCLNSPIPLRSVANTHPGGVGVPVVLSVYSGQDCSGKPLGSVAGGQSLPSLPGVGVSVMSVW</sequence>
<keyword evidence="1" id="KW-0732">Signal</keyword>
<comment type="caution">
    <text evidence="2">The sequence shown here is derived from an EMBL/GenBank/DDBJ whole genome shotgun (WGS) entry which is preliminary data.</text>
</comment>
<evidence type="ECO:0000313" key="2">
    <source>
        <dbReference type="EMBL" id="TDD63761.1"/>
    </source>
</evidence>
<feature type="chain" id="PRO_5039004391" description="Peptidase inhibitor family I36 protein" evidence="1">
    <location>
        <begin position="40"/>
        <end position="130"/>
    </location>
</feature>
<dbReference type="Proteomes" id="UP000294513">
    <property type="component" value="Unassembled WGS sequence"/>
</dbReference>
<accession>A0A4R4ZWZ4</accession>
<proteinExistence type="predicted"/>
<evidence type="ECO:0000313" key="3">
    <source>
        <dbReference type="Proteomes" id="UP000294513"/>
    </source>
</evidence>
<evidence type="ECO:0000256" key="1">
    <source>
        <dbReference type="SAM" id="SignalP"/>
    </source>
</evidence>
<dbReference type="OrthoDB" id="3482292at2"/>
<protein>
    <recommendedName>
        <fullName evidence="4">Peptidase inhibitor family I36 protein</fullName>
    </recommendedName>
</protein>
<feature type="signal peptide" evidence="1">
    <location>
        <begin position="1"/>
        <end position="39"/>
    </location>
</feature>